<feature type="compositionally biased region" description="Low complexity" evidence="5">
    <location>
        <begin position="46"/>
        <end position="62"/>
    </location>
</feature>
<protein>
    <recommendedName>
        <fullName evidence="10">Inactive poly [ADP-ribose] polymerase SRO5</fullName>
    </recommendedName>
</protein>
<feature type="domain" description="RST" evidence="7">
    <location>
        <begin position="274"/>
        <end position="345"/>
    </location>
</feature>
<sequence length="425" mass="47750">MEYTPIQVRNTNGIIHGFTSDSTPKNSSQNPSTTNYASRLSHDQESVISDSESSSSGASSGQLPSFNDGLVRLFEGDRVHDLIKRRFVSGLGLLGKQATVVAIHRNSYSGVLEQARMQSFQIFAKAMEKKCGGDANVKFGWYGGTRDEICEIVKHGFSARMIDNSNGLYGCGIYLSPDDSPVECVKKLSVDKDGLRHLLLCRLILGKSEVVHPGSDQCRPSSEEFDSGMDNLSSPKKYILWSTHMNTHILPEFVISFRAPSRLKGYFRIPEPLRRPNSPWMPFPALISALSKFLPPTTTKLIIKYHRDHREKKISRQQLIQQVRETVGDKLLISVIKSFRTEILETPSDFEEKRVQKGVKNGMHCDEKKDGRLGPCVGLIFGQILPERKLLALAPASARLGLSWYKSNFREDDMDLMRQENLEPM</sequence>
<keyword evidence="9" id="KW-1185">Reference proteome</keyword>
<evidence type="ECO:0008006" key="10">
    <source>
        <dbReference type="Google" id="ProtNLM"/>
    </source>
</evidence>
<feature type="compositionally biased region" description="Polar residues" evidence="5">
    <location>
        <begin position="14"/>
        <end position="38"/>
    </location>
</feature>
<dbReference type="PANTHER" id="PTHR32263">
    <property type="entry name" value="INACTIVE POLY [ADP-RIBOSE] POLYMERASE SRO4-RELATED"/>
    <property type="match status" value="1"/>
</dbReference>
<evidence type="ECO:0000256" key="3">
    <source>
        <dbReference type="ARBA" id="ARBA00023016"/>
    </source>
</evidence>
<dbReference type="Proteomes" id="UP000807159">
    <property type="component" value="Chromosome 12"/>
</dbReference>
<dbReference type="GO" id="GO:0005634">
    <property type="term" value="C:nucleus"/>
    <property type="evidence" value="ECO:0007669"/>
    <property type="project" value="UniProtKB-SubCell"/>
</dbReference>
<proteinExistence type="predicted"/>
<evidence type="ECO:0000313" key="9">
    <source>
        <dbReference type="Proteomes" id="UP000807159"/>
    </source>
</evidence>
<dbReference type="GO" id="GO:0003950">
    <property type="term" value="F:NAD+ poly-ADP-ribosyltransferase activity"/>
    <property type="evidence" value="ECO:0007669"/>
    <property type="project" value="InterPro"/>
</dbReference>
<accession>A0A8T2XLX4</accession>
<organism evidence="8 9">
    <name type="scientific">Populus deltoides</name>
    <name type="common">Eastern poplar</name>
    <name type="synonym">Eastern cottonwood</name>
    <dbReference type="NCBI Taxonomy" id="3696"/>
    <lineage>
        <taxon>Eukaryota</taxon>
        <taxon>Viridiplantae</taxon>
        <taxon>Streptophyta</taxon>
        <taxon>Embryophyta</taxon>
        <taxon>Tracheophyta</taxon>
        <taxon>Spermatophyta</taxon>
        <taxon>Magnoliopsida</taxon>
        <taxon>eudicotyledons</taxon>
        <taxon>Gunneridae</taxon>
        <taxon>Pentapetalae</taxon>
        <taxon>rosids</taxon>
        <taxon>fabids</taxon>
        <taxon>Malpighiales</taxon>
        <taxon>Salicaceae</taxon>
        <taxon>Saliceae</taxon>
        <taxon>Populus</taxon>
    </lineage>
</organism>
<evidence type="ECO:0000259" key="6">
    <source>
        <dbReference type="PROSITE" id="PS51059"/>
    </source>
</evidence>
<feature type="domain" description="PARP catalytic" evidence="6">
    <location>
        <begin position="54"/>
        <end position="281"/>
    </location>
</feature>
<dbReference type="PROSITE" id="PS51879">
    <property type="entry name" value="RST"/>
    <property type="match status" value="1"/>
</dbReference>
<evidence type="ECO:0000256" key="2">
    <source>
        <dbReference type="ARBA" id="ARBA00022473"/>
    </source>
</evidence>
<dbReference type="EMBL" id="JACEGQ020000012">
    <property type="protein sequence ID" value="KAH8493047.1"/>
    <property type="molecule type" value="Genomic_DNA"/>
</dbReference>
<dbReference type="SUPFAM" id="SSF56399">
    <property type="entry name" value="ADP-ribosylation"/>
    <property type="match status" value="1"/>
</dbReference>
<evidence type="ECO:0000256" key="4">
    <source>
        <dbReference type="ARBA" id="ARBA00023242"/>
    </source>
</evidence>
<dbReference type="PANTHER" id="PTHR32263:SF12">
    <property type="entry name" value="INACTIVE POLY [ADP-RIBOSE] POLYMERASE SRO4-RELATED"/>
    <property type="match status" value="1"/>
</dbReference>
<dbReference type="PROSITE" id="PS51059">
    <property type="entry name" value="PARP_CATALYTIC"/>
    <property type="match status" value="1"/>
</dbReference>
<dbReference type="Gene3D" id="3.90.228.10">
    <property type="match status" value="1"/>
</dbReference>
<feature type="region of interest" description="Disordered" evidence="5">
    <location>
        <begin position="14"/>
        <end position="62"/>
    </location>
</feature>
<evidence type="ECO:0000256" key="5">
    <source>
        <dbReference type="SAM" id="MobiDB-lite"/>
    </source>
</evidence>
<keyword evidence="4" id="KW-0539">Nucleus</keyword>
<dbReference type="InterPro" id="IPR044964">
    <property type="entry name" value="RCD1/SRO1-5"/>
</dbReference>
<evidence type="ECO:0000313" key="8">
    <source>
        <dbReference type="EMBL" id="KAH8493047.1"/>
    </source>
</evidence>
<dbReference type="InterPro" id="IPR022003">
    <property type="entry name" value="RST"/>
</dbReference>
<keyword evidence="2" id="KW-0217">Developmental protein</keyword>
<reference evidence="8" key="1">
    <citation type="journal article" date="2021" name="J. Hered.">
        <title>Genome Assembly of Salicaceae Populus deltoides (Eastern Cottonwood) I-69 Based on Nanopore Sequencing and Hi-C Technologies.</title>
        <authorList>
            <person name="Bai S."/>
            <person name="Wu H."/>
            <person name="Zhang J."/>
            <person name="Pan Z."/>
            <person name="Zhao W."/>
            <person name="Li Z."/>
            <person name="Tong C."/>
        </authorList>
    </citation>
    <scope>NUCLEOTIDE SEQUENCE</scope>
    <source>
        <tissue evidence="8">Leaf</tissue>
    </source>
</reference>
<evidence type="ECO:0000256" key="1">
    <source>
        <dbReference type="ARBA" id="ARBA00004123"/>
    </source>
</evidence>
<dbReference type="Pfam" id="PF12174">
    <property type="entry name" value="RST"/>
    <property type="match status" value="1"/>
</dbReference>
<dbReference type="AlphaFoldDB" id="A0A8T2XLX4"/>
<keyword evidence="3" id="KW-0346">Stress response</keyword>
<gene>
    <name evidence="8" type="ORF">H0E87_022346</name>
</gene>
<comment type="caution">
    <text evidence="8">The sequence shown here is derived from an EMBL/GenBank/DDBJ whole genome shotgun (WGS) entry which is preliminary data.</text>
</comment>
<name>A0A8T2XLX4_POPDE</name>
<evidence type="ECO:0000259" key="7">
    <source>
        <dbReference type="PROSITE" id="PS51879"/>
    </source>
</evidence>
<comment type="subcellular location">
    <subcellularLocation>
        <location evidence="1">Nucleus</location>
    </subcellularLocation>
</comment>
<dbReference type="InterPro" id="IPR012317">
    <property type="entry name" value="Poly(ADP-ribose)pol_cat_dom"/>
</dbReference>